<gene>
    <name evidence="6" type="ORF">PG999_005355</name>
</gene>
<keyword evidence="4" id="KW-0804">Transcription</keyword>
<proteinExistence type="predicted"/>
<evidence type="ECO:0008006" key="8">
    <source>
        <dbReference type="Google" id="ProtNLM"/>
    </source>
</evidence>
<evidence type="ECO:0000256" key="3">
    <source>
        <dbReference type="ARBA" id="ARBA00023015"/>
    </source>
</evidence>
<keyword evidence="3" id="KW-0805">Transcription regulation</keyword>
<organism evidence="6 7">
    <name type="scientific">Apiospora kogelbergensis</name>
    <dbReference type="NCBI Taxonomy" id="1337665"/>
    <lineage>
        <taxon>Eukaryota</taxon>
        <taxon>Fungi</taxon>
        <taxon>Dikarya</taxon>
        <taxon>Ascomycota</taxon>
        <taxon>Pezizomycotina</taxon>
        <taxon>Sordariomycetes</taxon>
        <taxon>Xylariomycetidae</taxon>
        <taxon>Amphisphaeriales</taxon>
        <taxon>Apiosporaceae</taxon>
        <taxon>Apiospora</taxon>
    </lineage>
</organism>
<dbReference type="Proteomes" id="UP001392437">
    <property type="component" value="Unassembled WGS sequence"/>
</dbReference>
<dbReference type="EMBL" id="JAQQWP010000004">
    <property type="protein sequence ID" value="KAK8121235.1"/>
    <property type="molecule type" value="Genomic_DNA"/>
</dbReference>
<evidence type="ECO:0000256" key="1">
    <source>
        <dbReference type="ARBA" id="ARBA00022723"/>
    </source>
</evidence>
<reference evidence="6 7" key="1">
    <citation type="submission" date="2023-01" db="EMBL/GenBank/DDBJ databases">
        <title>Analysis of 21 Apiospora genomes using comparative genomics revels a genus with tremendous synthesis potential of carbohydrate active enzymes and secondary metabolites.</title>
        <authorList>
            <person name="Sorensen T."/>
        </authorList>
    </citation>
    <scope>NUCLEOTIDE SEQUENCE [LARGE SCALE GENOMIC DNA]</scope>
    <source>
        <strain evidence="6 7">CBS 117206</strain>
    </source>
</reference>
<evidence type="ECO:0000313" key="6">
    <source>
        <dbReference type="EMBL" id="KAK8121235.1"/>
    </source>
</evidence>
<evidence type="ECO:0000256" key="2">
    <source>
        <dbReference type="ARBA" id="ARBA00022833"/>
    </source>
</evidence>
<evidence type="ECO:0000313" key="7">
    <source>
        <dbReference type="Proteomes" id="UP001392437"/>
    </source>
</evidence>
<dbReference type="PANTHER" id="PTHR47660:SF3">
    <property type="entry name" value="FINGER DOMAIN PROTEIN, PUTATIVE (AFU_ORTHOLOGUE AFUA_4G03310)-RELATED"/>
    <property type="match status" value="1"/>
</dbReference>
<evidence type="ECO:0000256" key="5">
    <source>
        <dbReference type="ARBA" id="ARBA00023242"/>
    </source>
</evidence>
<dbReference type="AlphaFoldDB" id="A0AAW0R208"/>
<sequence length="309" mass="35439">MVVRHTMHFVIRVLRSWPRLMGTYHTAQLPPIIHNSQIMDGALPKPLAHCYTLAKMWDSQVAGSADLVQGIVLAEVQRLWREVIEPSLFAHAQTTRATWIGDRCEFASYRIVERCLTTFMQHESYDEADLLAAAQSLLILLIVLFYGSPEGQELSVRAQADLILQLWDVKKRLAATGLFLPEEADKSQHTTPPRWRDWAAISAKRRTILAMHHLEWSWSLRHGYPILTCFELAAVPAPAAGYLWRETDETTWSALYSDWLQHWKDGGVYKIGEFFNIEAEGRLDTRSERWLSEADEYGMMLMAESKIGL</sequence>
<evidence type="ECO:0000256" key="4">
    <source>
        <dbReference type="ARBA" id="ARBA00023163"/>
    </source>
</evidence>
<dbReference type="GO" id="GO:0046872">
    <property type="term" value="F:metal ion binding"/>
    <property type="evidence" value="ECO:0007669"/>
    <property type="project" value="UniProtKB-KW"/>
</dbReference>
<keyword evidence="2" id="KW-0862">Zinc</keyword>
<name>A0AAW0R208_9PEZI</name>
<keyword evidence="5" id="KW-0539">Nucleus</keyword>
<accession>A0AAW0R208</accession>
<keyword evidence="1" id="KW-0479">Metal-binding</keyword>
<dbReference type="PANTHER" id="PTHR47660">
    <property type="entry name" value="TRANSCRIPTION FACTOR WITH C2H2 AND ZN(2)-CYS(6) DNA BINDING DOMAIN (EUROFUNG)-RELATED-RELATED"/>
    <property type="match status" value="1"/>
</dbReference>
<keyword evidence="7" id="KW-1185">Reference proteome</keyword>
<comment type="caution">
    <text evidence="6">The sequence shown here is derived from an EMBL/GenBank/DDBJ whole genome shotgun (WGS) entry which is preliminary data.</text>
</comment>
<protein>
    <recommendedName>
        <fullName evidence="8">Immunity protein 49</fullName>
    </recommendedName>
</protein>